<dbReference type="Proteomes" id="UP000182130">
    <property type="component" value="Unassembled WGS sequence"/>
</dbReference>
<name>A0A1G8N2P3_9MICC</name>
<evidence type="ECO:0000313" key="1">
    <source>
        <dbReference type="EMBL" id="SDI74464.1"/>
    </source>
</evidence>
<keyword evidence="2" id="KW-1185">Reference proteome</keyword>
<dbReference type="EMBL" id="FNEI01000004">
    <property type="protein sequence ID" value="SDI74464.1"/>
    <property type="molecule type" value="Genomic_DNA"/>
</dbReference>
<organism evidence="1 2">
    <name type="scientific">Arthrobacter cupressi</name>
    <dbReference type="NCBI Taxonomy" id="1045773"/>
    <lineage>
        <taxon>Bacteria</taxon>
        <taxon>Bacillati</taxon>
        <taxon>Actinomycetota</taxon>
        <taxon>Actinomycetes</taxon>
        <taxon>Micrococcales</taxon>
        <taxon>Micrococcaceae</taxon>
        <taxon>Arthrobacter</taxon>
    </lineage>
</organism>
<dbReference type="RefSeq" id="WP_245679786.1">
    <property type="nucleotide sequence ID" value="NZ_FNEI01000004.1"/>
</dbReference>
<proteinExistence type="predicted"/>
<protein>
    <submittedName>
        <fullName evidence="1">Uncharacterized protein</fullName>
    </submittedName>
</protein>
<reference evidence="2" key="1">
    <citation type="submission" date="2016-10" db="EMBL/GenBank/DDBJ databases">
        <authorList>
            <person name="Varghese N."/>
            <person name="Submissions S."/>
        </authorList>
    </citation>
    <scope>NUCLEOTIDE SEQUENCE [LARGE SCALE GENOMIC DNA]</scope>
    <source>
        <strain evidence="2">CGMCC 1.10783</strain>
    </source>
</reference>
<evidence type="ECO:0000313" key="2">
    <source>
        <dbReference type="Proteomes" id="UP000182130"/>
    </source>
</evidence>
<dbReference type="AlphaFoldDB" id="A0A1G8N2P3"/>
<accession>A0A1G8N2P3</accession>
<dbReference type="STRING" id="1045773.SAMN05216555_104126"/>
<sequence length="110" mass="11385">MAGNLWGADVAQLRQLAQQFGGASSLVARGFATVEAGGELSVSGAVAAVTAALTSATRRMEIALLTPDSADSVLSIESGEYKILLQPRAYQSWFAMAQNPAVSPPRATSM</sequence>
<gene>
    <name evidence="1" type="ORF">SAMN05216555_104126</name>
</gene>